<keyword evidence="2" id="KW-1185">Reference proteome</keyword>
<evidence type="ECO:0000313" key="1">
    <source>
        <dbReference type="EMBL" id="RVD82236.1"/>
    </source>
</evidence>
<name>A0A436ZU14_ARTFL</name>
<evidence type="ECO:0000313" key="2">
    <source>
        <dbReference type="Proteomes" id="UP000283090"/>
    </source>
</evidence>
<accession>A0A436ZU14</accession>
<dbReference type="VEuPathDB" id="FungiDB:DFL_006669"/>
<proteinExistence type="predicted"/>
<dbReference type="STRING" id="97331.A0A436ZU14"/>
<dbReference type="RefSeq" id="XP_067487780.1">
    <property type="nucleotide sequence ID" value="XM_067636132.1"/>
</dbReference>
<organism evidence="1 2">
    <name type="scientific">Arthrobotrys flagrans</name>
    <name type="common">Nematode-trapping fungus</name>
    <name type="synonym">Trichothecium flagrans</name>
    <dbReference type="NCBI Taxonomy" id="97331"/>
    <lineage>
        <taxon>Eukaryota</taxon>
        <taxon>Fungi</taxon>
        <taxon>Dikarya</taxon>
        <taxon>Ascomycota</taxon>
        <taxon>Pezizomycotina</taxon>
        <taxon>Orbiliomycetes</taxon>
        <taxon>Orbiliales</taxon>
        <taxon>Orbiliaceae</taxon>
        <taxon>Arthrobotrys</taxon>
    </lineage>
</organism>
<sequence length="149" mass="16882">MSNYQLSIVIYGPGTDPNNRSHWALALHREGEIHGDLFQVLLVDRDRLWYQFDKRTGVEILDKSSEGCVTVATISVGHRRHAKRIMSTEPVPMDGLKRCQDWVADCIVTLEIEEIVEAGTSHFVQKLIGLPASSVAEEVGPDRWRQTER</sequence>
<dbReference type="Proteomes" id="UP000283090">
    <property type="component" value="Unassembled WGS sequence"/>
</dbReference>
<comment type="caution">
    <text evidence="1">The sequence shown here is derived from an EMBL/GenBank/DDBJ whole genome shotgun (WGS) entry which is preliminary data.</text>
</comment>
<gene>
    <name evidence="1" type="ORF">DFL_006669</name>
</gene>
<dbReference type="Pfam" id="PF20174">
    <property type="entry name" value="DUF6540"/>
    <property type="match status" value="1"/>
</dbReference>
<reference evidence="1 2" key="1">
    <citation type="submission" date="2019-01" db="EMBL/GenBank/DDBJ databases">
        <title>Intercellular communication is required for trap formation in the nematode-trapping fungus Duddingtonia flagrans.</title>
        <authorList>
            <person name="Youssar L."/>
            <person name="Wernet V."/>
            <person name="Hensel N."/>
            <person name="Hildebrandt H.-G."/>
            <person name="Fischer R."/>
        </authorList>
    </citation>
    <scope>NUCLEOTIDE SEQUENCE [LARGE SCALE GENOMIC DNA]</scope>
    <source>
        <strain evidence="1 2">CBS H-5679</strain>
    </source>
</reference>
<dbReference type="GeneID" id="93588980"/>
<protein>
    <submittedName>
        <fullName evidence="1">Uncharacterized protein</fullName>
    </submittedName>
</protein>
<dbReference type="InterPro" id="IPR046670">
    <property type="entry name" value="DUF6540"/>
</dbReference>
<dbReference type="EMBL" id="SAEB01000009">
    <property type="protein sequence ID" value="RVD82236.1"/>
    <property type="molecule type" value="Genomic_DNA"/>
</dbReference>
<dbReference type="AlphaFoldDB" id="A0A436ZU14"/>
<dbReference type="OrthoDB" id="5271495at2759"/>